<dbReference type="AlphaFoldDB" id="A0A8H3FLH8"/>
<accession>A0A8H3FLH8</accession>
<gene>
    <name evidence="3" type="ORF">ALECFALPRED_003677</name>
</gene>
<evidence type="ECO:0000313" key="4">
    <source>
        <dbReference type="Proteomes" id="UP000664203"/>
    </source>
</evidence>
<organism evidence="3 4">
    <name type="scientific">Alectoria fallacina</name>
    <dbReference type="NCBI Taxonomy" id="1903189"/>
    <lineage>
        <taxon>Eukaryota</taxon>
        <taxon>Fungi</taxon>
        <taxon>Dikarya</taxon>
        <taxon>Ascomycota</taxon>
        <taxon>Pezizomycotina</taxon>
        <taxon>Lecanoromycetes</taxon>
        <taxon>OSLEUM clade</taxon>
        <taxon>Lecanoromycetidae</taxon>
        <taxon>Lecanorales</taxon>
        <taxon>Lecanorineae</taxon>
        <taxon>Parmeliaceae</taxon>
        <taxon>Alectoria</taxon>
    </lineage>
</organism>
<evidence type="ECO:0000313" key="3">
    <source>
        <dbReference type="EMBL" id="CAF9927282.1"/>
    </source>
</evidence>
<sequence length="526" mass="59932">MALALIAVAETAQDIAAALDKFLDPVDDQSAEITALMAEFLSTSSALRELDKTIGPFPHHRRYPDISHDLTTVKDSLTYTFRDVQRLFGRLGRVAVVPRAEYSYVWGDLCDHFRAESGNTLQRRLEIYCIVLQELTDTLIQGLPRDPDYFDELIYKTERLLTAQQDKFAEAFDGIDLRGPDHLRSKGEGRETNTYRSHDQSLIRACVEEEEEEEEEEEATIIVEIWKTTLLEARQALVDLRLPLIFLPHQPLPIPSLLNHRASTLSLAAIGYQQCSTNTDLQHCWRTLVSPQPMPGSSARLEEKGYVKLLELPFENGDLLVRLYQRSHDGRSRFLCRTIRPARSRKDVVLPLVSLQVSRSGPFLKFRDVGEGNSKLWACLKFPSYERMVLFFCSFLALRFEDLKTPVKKIEDYDLPKEKELFAGRIADDHYEHGLRLFQEKDTGAIRLQASAQTGDLKRKPIWTAFITHQILSPTWMSRDGSGVVHLAELQRYIFTEEYNPQKAPTGAHELTFLGSAGTIPSLKPV</sequence>
<feature type="domain" description="PH" evidence="1">
    <location>
        <begin position="294"/>
        <end position="417"/>
    </location>
</feature>
<dbReference type="Pfam" id="PF23074">
    <property type="entry name" value="PH_FT_N"/>
    <property type="match status" value="1"/>
</dbReference>
<reference evidence="3" key="1">
    <citation type="submission" date="2021-03" db="EMBL/GenBank/DDBJ databases">
        <authorList>
            <person name="Tagirdzhanova G."/>
        </authorList>
    </citation>
    <scope>NUCLEOTIDE SEQUENCE</scope>
</reference>
<dbReference type="OrthoDB" id="5345571at2759"/>
<name>A0A8H3FLH8_9LECA</name>
<dbReference type="Proteomes" id="UP000664203">
    <property type="component" value="Unassembled WGS sequence"/>
</dbReference>
<feature type="domain" description="PH" evidence="2">
    <location>
        <begin position="419"/>
        <end position="515"/>
    </location>
</feature>
<evidence type="ECO:0000259" key="2">
    <source>
        <dbReference type="Pfam" id="PF23076"/>
    </source>
</evidence>
<dbReference type="Pfam" id="PF23076">
    <property type="entry name" value="PH_FT_C"/>
    <property type="match status" value="1"/>
</dbReference>
<comment type="caution">
    <text evidence="3">The sequence shown here is derived from an EMBL/GenBank/DDBJ whole genome shotgun (WGS) entry which is preliminary data.</text>
</comment>
<protein>
    <submittedName>
        <fullName evidence="3">Uncharacterized protein</fullName>
    </submittedName>
</protein>
<evidence type="ECO:0000259" key="1">
    <source>
        <dbReference type="Pfam" id="PF23074"/>
    </source>
</evidence>
<proteinExistence type="predicted"/>
<dbReference type="InterPro" id="IPR057081">
    <property type="entry name" value="PH_N"/>
</dbReference>
<dbReference type="InterPro" id="IPR057082">
    <property type="entry name" value="PH_C"/>
</dbReference>
<dbReference type="EMBL" id="CAJPDR010000226">
    <property type="protein sequence ID" value="CAF9927282.1"/>
    <property type="molecule type" value="Genomic_DNA"/>
</dbReference>
<keyword evidence="4" id="KW-1185">Reference proteome</keyword>